<dbReference type="Proteomes" id="UP000029692">
    <property type="component" value="Unassembled WGS sequence"/>
</dbReference>
<dbReference type="SUPFAM" id="SSF53098">
    <property type="entry name" value="Ribonuclease H-like"/>
    <property type="match status" value="1"/>
</dbReference>
<protein>
    <recommendedName>
        <fullName evidence="1">Integrase catalytic domain-containing protein</fullName>
    </recommendedName>
</protein>
<dbReference type="Pfam" id="PF00665">
    <property type="entry name" value="rve"/>
    <property type="match status" value="1"/>
</dbReference>
<dbReference type="AlphaFoldDB" id="A0A098R2G1"/>
<dbReference type="PANTHER" id="PTHR46889:SF4">
    <property type="entry name" value="TRANSPOSASE INSO FOR INSERTION SEQUENCE ELEMENT IS911B-RELATED"/>
    <property type="match status" value="1"/>
</dbReference>
<name>A0A098R2G1_9SPIO</name>
<keyword evidence="3" id="KW-1185">Reference proteome</keyword>
<dbReference type="PANTHER" id="PTHR46889">
    <property type="entry name" value="TRANSPOSASE INSF FOR INSERTION SEQUENCE IS3B-RELATED"/>
    <property type="match status" value="1"/>
</dbReference>
<reference evidence="2 3" key="1">
    <citation type="submission" date="2014-05" db="EMBL/GenBank/DDBJ databases">
        <title>De novo Genome Sequence of Spirocheata sp.</title>
        <authorList>
            <person name="Shivani Y."/>
            <person name="Subhash Y."/>
            <person name="Tushar L."/>
            <person name="Sasikala C."/>
            <person name="Ramana C.V."/>
        </authorList>
    </citation>
    <scope>NUCLEOTIDE SEQUENCE [LARGE SCALE GENOMIC DNA]</scope>
    <source>
        <strain evidence="2 3">JC230</strain>
    </source>
</reference>
<dbReference type="PROSITE" id="PS50994">
    <property type="entry name" value="INTEGRASE"/>
    <property type="match status" value="1"/>
</dbReference>
<evidence type="ECO:0000313" key="2">
    <source>
        <dbReference type="EMBL" id="KGE73986.1"/>
    </source>
</evidence>
<dbReference type="InterPro" id="IPR036397">
    <property type="entry name" value="RNaseH_sf"/>
</dbReference>
<feature type="domain" description="Integrase catalytic" evidence="1">
    <location>
        <begin position="33"/>
        <end position="92"/>
    </location>
</feature>
<proteinExistence type="predicted"/>
<dbReference type="InterPro" id="IPR050900">
    <property type="entry name" value="Transposase_IS3/IS150/IS904"/>
</dbReference>
<comment type="caution">
    <text evidence="2">The sequence shown here is derived from an EMBL/GenBank/DDBJ whole genome shotgun (WGS) entry which is preliminary data.</text>
</comment>
<dbReference type="eggNOG" id="COG2801">
    <property type="taxonomic scope" value="Bacteria"/>
</dbReference>
<dbReference type="GO" id="GO:0015074">
    <property type="term" value="P:DNA integration"/>
    <property type="evidence" value="ECO:0007669"/>
    <property type="project" value="InterPro"/>
</dbReference>
<organism evidence="2 3">
    <name type="scientific">Spirochaeta lutea</name>
    <dbReference type="NCBI Taxonomy" id="1480694"/>
    <lineage>
        <taxon>Bacteria</taxon>
        <taxon>Pseudomonadati</taxon>
        <taxon>Spirochaetota</taxon>
        <taxon>Spirochaetia</taxon>
        <taxon>Spirochaetales</taxon>
        <taxon>Spirochaetaceae</taxon>
        <taxon>Spirochaeta</taxon>
    </lineage>
</organism>
<dbReference type="GO" id="GO:0003676">
    <property type="term" value="F:nucleic acid binding"/>
    <property type="evidence" value="ECO:0007669"/>
    <property type="project" value="InterPro"/>
</dbReference>
<gene>
    <name evidence="2" type="ORF">DC28_02095</name>
</gene>
<dbReference type="InterPro" id="IPR001584">
    <property type="entry name" value="Integrase_cat-core"/>
</dbReference>
<dbReference type="EMBL" id="JNUP01000001">
    <property type="protein sequence ID" value="KGE73986.1"/>
    <property type="molecule type" value="Genomic_DNA"/>
</dbReference>
<dbReference type="STRING" id="1480694.DC28_02095"/>
<accession>A0A098R2G1</accession>
<dbReference type="InterPro" id="IPR012337">
    <property type="entry name" value="RNaseH-like_sf"/>
</dbReference>
<evidence type="ECO:0000259" key="1">
    <source>
        <dbReference type="PROSITE" id="PS50994"/>
    </source>
</evidence>
<evidence type="ECO:0000313" key="3">
    <source>
        <dbReference type="Proteomes" id="UP000029692"/>
    </source>
</evidence>
<dbReference type="Gene3D" id="3.30.420.10">
    <property type="entry name" value="Ribonuclease H-like superfamily/Ribonuclease H"/>
    <property type="match status" value="1"/>
</dbReference>
<sequence length="92" mass="10786">MYQLGLKGLSPKKLTSIRSKSHAIHPYLLRNKRIRYPNQVWATDITYLKLETGHVYLCAIMDVYSRTVLSWQISQTMDTDFFLEALKEAFCQ</sequence>